<gene>
    <name evidence="3" type="ORF">Acr_01g0001210</name>
</gene>
<evidence type="ECO:0000313" key="4">
    <source>
        <dbReference type="Proteomes" id="UP000585474"/>
    </source>
</evidence>
<dbReference type="AlphaFoldDB" id="A0A7J0E207"/>
<dbReference type="OrthoDB" id="1693398at2759"/>
<name>A0A7J0E207_9ERIC</name>
<protein>
    <submittedName>
        <fullName evidence="3">Uncharacterized protein</fullName>
    </submittedName>
</protein>
<feature type="region of interest" description="Disordered" evidence="1">
    <location>
        <begin position="246"/>
        <end position="304"/>
    </location>
</feature>
<evidence type="ECO:0000313" key="3">
    <source>
        <dbReference type="EMBL" id="GFY80312.1"/>
    </source>
</evidence>
<keyword evidence="2" id="KW-0472">Membrane</keyword>
<feature type="transmembrane region" description="Helical" evidence="2">
    <location>
        <begin position="108"/>
        <end position="126"/>
    </location>
</feature>
<evidence type="ECO:0000256" key="1">
    <source>
        <dbReference type="SAM" id="MobiDB-lite"/>
    </source>
</evidence>
<comment type="caution">
    <text evidence="3">The sequence shown here is derived from an EMBL/GenBank/DDBJ whole genome shotgun (WGS) entry which is preliminary data.</text>
</comment>
<feature type="transmembrane region" description="Helical" evidence="2">
    <location>
        <begin position="12"/>
        <end position="30"/>
    </location>
</feature>
<feature type="transmembrane region" description="Helical" evidence="2">
    <location>
        <begin position="85"/>
        <end position="101"/>
    </location>
</feature>
<accession>A0A7J0E207</accession>
<reference evidence="3 4" key="1">
    <citation type="submission" date="2019-07" db="EMBL/GenBank/DDBJ databases">
        <title>De Novo Assembly of kiwifruit Actinidia rufa.</title>
        <authorList>
            <person name="Sugita-Konishi S."/>
            <person name="Sato K."/>
            <person name="Mori E."/>
            <person name="Abe Y."/>
            <person name="Kisaki G."/>
            <person name="Hamano K."/>
            <person name="Suezawa K."/>
            <person name="Otani M."/>
            <person name="Fukuda T."/>
            <person name="Manabe T."/>
            <person name="Gomi K."/>
            <person name="Tabuchi M."/>
            <person name="Akimitsu K."/>
            <person name="Kataoka I."/>
        </authorList>
    </citation>
    <scope>NUCLEOTIDE SEQUENCE [LARGE SCALE GENOMIC DNA]</scope>
    <source>
        <strain evidence="4">cv. Fuchu</strain>
    </source>
</reference>
<dbReference type="EMBL" id="BJWL01000001">
    <property type="protein sequence ID" value="GFY80312.1"/>
    <property type="molecule type" value="Genomic_DNA"/>
</dbReference>
<evidence type="ECO:0000256" key="2">
    <source>
        <dbReference type="SAM" id="Phobius"/>
    </source>
</evidence>
<sequence>MLHHVWPDVCFWYFLGLCSSLLWLISSMGMEFVKKSTPLVGIFVRLTILFSWFGGNNALSIIFFSSKDNPRTDHFFRGYECVGRTVGYALILLGNIGLHYYSEKSIACMLTFLFLGFYCLCALFYIQPFTDFGVLDFFLSASFTQALSLFGLHIYSWLVFIAVIAIAGLRYKLEPELLHQPPREVESGRMGNADSEGEARDRIEVLQPRREVELERIRSNLRIPKNSSRDSNKVRDVIDRVSERIGKEEKSSRKSNKASDIIDRVSKRIRKEQKSSRNSKRASDVIDGVSKRIRNKNATAIQNG</sequence>
<keyword evidence="4" id="KW-1185">Reference proteome</keyword>
<dbReference type="Proteomes" id="UP000585474">
    <property type="component" value="Unassembled WGS sequence"/>
</dbReference>
<organism evidence="3 4">
    <name type="scientific">Actinidia rufa</name>
    <dbReference type="NCBI Taxonomy" id="165716"/>
    <lineage>
        <taxon>Eukaryota</taxon>
        <taxon>Viridiplantae</taxon>
        <taxon>Streptophyta</taxon>
        <taxon>Embryophyta</taxon>
        <taxon>Tracheophyta</taxon>
        <taxon>Spermatophyta</taxon>
        <taxon>Magnoliopsida</taxon>
        <taxon>eudicotyledons</taxon>
        <taxon>Gunneridae</taxon>
        <taxon>Pentapetalae</taxon>
        <taxon>asterids</taxon>
        <taxon>Ericales</taxon>
        <taxon>Actinidiaceae</taxon>
        <taxon>Actinidia</taxon>
    </lineage>
</organism>
<keyword evidence="2" id="KW-1133">Transmembrane helix</keyword>
<feature type="transmembrane region" description="Helical" evidence="2">
    <location>
        <begin position="146"/>
        <end position="169"/>
    </location>
</feature>
<proteinExistence type="predicted"/>
<keyword evidence="2" id="KW-0812">Transmembrane</keyword>
<feature type="transmembrane region" description="Helical" evidence="2">
    <location>
        <begin position="42"/>
        <end position="65"/>
    </location>
</feature>